<evidence type="ECO:0000256" key="1">
    <source>
        <dbReference type="SAM" id="MobiDB-lite"/>
    </source>
</evidence>
<reference evidence="2" key="1">
    <citation type="submission" date="2014-09" db="EMBL/GenBank/DDBJ databases">
        <authorList>
            <person name="Magalhaes I.L.F."/>
            <person name="Oliveira U."/>
            <person name="Santos F.R."/>
            <person name="Vidigal T.H.D.A."/>
            <person name="Brescovit A.D."/>
            <person name="Santos A.J."/>
        </authorList>
    </citation>
    <scope>NUCLEOTIDE SEQUENCE</scope>
    <source>
        <tissue evidence="2">Shoot tissue taken approximately 20 cm above the soil surface</tissue>
    </source>
</reference>
<sequence>MVSMRLMTAVTSWPPWMQASTRSSLALAVAAPAPAEADGEEGAEGTGPWSLRW</sequence>
<reference evidence="2" key="2">
    <citation type="journal article" date="2015" name="Data Brief">
        <title>Shoot transcriptome of the giant reed, Arundo donax.</title>
        <authorList>
            <person name="Barrero R.A."/>
            <person name="Guerrero F.D."/>
            <person name="Moolhuijzen P."/>
            <person name="Goolsby J.A."/>
            <person name="Tidwell J."/>
            <person name="Bellgard S.E."/>
            <person name="Bellgard M.I."/>
        </authorList>
    </citation>
    <scope>NUCLEOTIDE SEQUENCE</scope>
    <source>
        <tissue evidence="2">Shoot tissue taken approximately 20 cm above the soil surface</tissue>
    </source>
</reference>
<dbReference type="AlphaFoldDB" id="A0A0A8ZA37"/>
<dbReference type="EMBL" id="GBRH01261611">
    <property type="protein sequence ID" value="JAD36284.1"/>
    <property type="molecule type" value="Transcribed_RNA"/>
</dbReference>
<feature type="region of interest" description="Disordered" evidence="1">
    <location>
        <begin position="31"/>
        <end position="53"/>
    </location>
</feature>
<protein>
    <submittedName>
        <fullName evidence="2">Uncharacterized protein</fullName>
    </submittedName>
</protein>
<name>A0A0A8ZA37_ARUDO</name>
<accession>A0A0A8ZA37</accession>
<organism evidence="2">
    <name type="scientific">Arundo donax</name>
    <name type="common">Giant reed</name>
    <name type="synonym">Donax arundinaceus</name>
    <dbReference type="NCBI Taxonomy" id="35708"/>
    <lineage>
        <taxon>Eukaryota</taxon>
        <taxon>Viridiplantae</taxon>
        <taxon>Streptophyta</taxon>
        <taxon>Embryophyta</taxon>
        <taxon>Tracheophyta</taxon>
        <taxon>Spermatophyta</taxon>
        <taxon>Magnoliopsida</taxon>
        <taxon>Liliopsida</taxon>
        <taxon>Poales</taxon>
        <taxon>Poaceae</taxon>
        <taxon>PACMAD clade</taxon>
        <taxon>Arundinoideae</taxon>
        <taxon>Arundineae</taxon>
        <taxon>Arundo</taxon>
    </lineage>
</organism>
<evidence type="ECO:0000313" key="2">
    <source>
        <dbReference type="EMBL" id="JAD36284.1"/>
    </source>
</evidence>
<proteinExistence type="predicted"/>